<protein>
    <recommendedName>
        <fullName evidence="3">DUF692 domain-containing protein</fullName>
    </recommendedName>
</protein>
<proteinExistence type="predicted"/>
<dbReference type="RefSeq" id="WP_071064265.1">
    <property type="nucleotide sequence ID" value="NZ_MAXA01000216.1"/>
</dbReference>
<keyword evidence="2" id="KW-1185">Reference proteome</keyword>
<reference evidence="2" key="1">
    <citation type="submission" date="2016-07" db="EMBL/GenBank/DDBJ databases">
        <title>Frankia sp. NRRL B-16219 Genome sequencing.</title>
        <authorList>
            <person name="Ghodhbane-Gtari F."/>
            <person name="Swanson E."/>
            <person name="Gueddou A."/>
            <person name="Louati M."/>
            <person name="Nouioui I."/>
            <person name="Hezbri K."/>
            <person name="Abebe-Akele F."/>
            <person name="Simpson S."/>
            <person name="Morris K."/>
            <person name="Thomas K."/>
            <person name="Gtari M."/>
            <person name="Tisa L.S."/>
        </authorList>
    </citation>
    <scope>NUCLEOTIDE SEQUENCE [LARGE SCALE GENOMIC DNA]</scope>
    <source>
        <strain evidence="2">NRRL B-16219</strain>
    </source>
</reference>
<gene>
    <name evidence="1" type="ORF">BBK14_19090</name>
</gene>
<dbReference type="PANTHER" id="PTHR42194">
    <property type="entry name" value="UPF0276 PROTEIN HI_1600"/>
    <property type="match status" value="1"/>
</dbReference>
<dbReference type="Gene3D" id="3.20.20.150">
    <property type="entry name" value="Divalent-metal-dependent TIM barrel enzymes"/>
    <property type="match status" value="1"/>
</dbReference>
<dbReference type="InterPro" id="IPR007801">
    <property type="entry name" value="MbnB/TglH/ChrH"/>
</dbReference>
<dbReference type="OrthoDB" id="9763101at2"/>
<dbReference type="EMBL" id="MAXA01000216">
    <property type="protein sequence ID" value="OHV27888.1"/>
    <property type="molecule type" value="Genomic_DNA"/>
</dbReference>
<comment type="caution">
    <text evidence="1">The sequence shown here is derived from an EMBL/GenBank/DDBJ whole genome shotgun (WGS) entry which is preliminary data.</text>
</comment>
<dbReference type="PANTHER" id="PTHR42194:SF1">
    <property type="entry name" value="UPF0276 PROTEIN HI_1600"/>
    <property type="match status" value="1"/>
</dbReference>
<evidence type="ECO:0000313" key="2">
    <source>
        <dbReference type="Proteomes" id="UP000179769"/>
    </source>
</evidence>
<accession>A0A1S1PYZ6</accession>
<dbReference type="NCBIfam" id="NF003818">
    <property type="entry name" value="PRK05409.1"/>
    <property type="match status" value="1"/>
</dbReference>
<dbReference type="AlphaFoldDB" id="A0A1S1PYZ6"/>
<sequence>MMIADLPFLGVGLNYEPPMHDQYLAHYDEIDYLELPTDAFLLRMQWDDEDGRTAWRDRAVEIAGAFPVVAHGIRMGLADAAPYRTSYLDRLEPFLDLIDPVWFSDHLDQGSVSDGAQRTELMHGIPIAFTAEQAQAVRCNMQTVTDRVRRPLLVENTWYDYMIKIPGAMDEPEFVRQVLDGTDHGLLLDLTNTWINAQNYGFDVDAWLAAAPLDRVVELHVAGGELRTRGPKAGTWHDSHSRPVPEQVWALVADVVAAAPVRAITLEWSNDVPPMPELLGHLSRARQLLHASPFYQNKHVAAPEGISHVTPGNAVRHR</sequence>
<name>A0A1S1PYZ6_9ACTN</name>
<evidence type="ECO:0008006" key="3">
    <source>
        <dbReference type="Google" id="ProtNLM"/>
    </source>
</evidence>
<evidence type="ECO:0000313" key="1">
    <source>
        <dbReference type="EMBL" id="OHV27888.1"/>
    </source>
</evidence>
<dbReference type="Proteomes" id="UP000179769">
    <property type="component" value="Unassembled WGS sequence"/>
</dbReference>
<dbReference type="Pfam" id="PF05114">
    <property type="entry name" value="MbnB_TglH_ChrH"/>
    <property type="match status" value="1"/>
</dbReference>
<organism evidence="1 2">
    <name type="scientific">Parafrankia soli</name>
    <dbReference type="NCBI Taxonomy" id="2599596"/>
    <lineage>
        <taxon>Bacteria</taxon>
        <taxon>Bacillati</taxon>
        <taxon>Actinomycetota</taxon>
        <taxon>Actinomycetes</taxon>
        <taxon>Frankiales</taxon>
        <taxon>Frankiaceae</taxon>
        <taxon>Parafrankia</taxon>
    </lineage>
</organism>